<dbReference type="Proteomes" id="UP001549321">
    <property type="component" value="Unassembled WGS sequence"/>
</dbReference>
<comment type="caution">
    <text evidence="1">The sequence shown here is derived from an EMBL/GenBank/DDBJ whole genome shotgun (WGS) entry which is preliminary data.</text>
</comment>
<protein>
    <submittedName>
        <fullName evidence="1">Uncharacterized protein</fullName>
    </submittedName>
</protein>
<sequence>MLRCRECDSTSIAGSGSGSGYDDDSIDRADLGVAISHLTHGIGDETRRLPDVLHYLTRAIPDLAPTYQALIDDNEGFVDSDENARTPEQCRAEFEAHITAGGQATDSMANRVLE</sequence>
<name>A0ABV2R4H7_9HYPH</name>
<evidence type="ECO:0000313" key="1">
    <source>
        <dbReference type="EMBL" id="MET4636192.1"/>
    </source>
</evidence>
<proteinExistence type="predicted"/>
<gene>
    <name evidence="1" type="ORF">ABIE08_004150</name>
</gene>
<accession>A0ABV2R4H7</accession>
<dbReference type="RefSeq" id="WP_354553733.1">
    <property type="nucleotide sequence ID" value="NZ_JBEPSM010000004.1"/>
</dbReference>
<dbReference type="EMBL" id="JBEPSM010000004">
    <property type="protein sequence ID" value="MET4636192.1"/>
    <property type="molecule type" value="Genomic_DNA"/>
</dbReference>
<keyword evidence="2" id="KW-1185">Reference proteome</keyword>
<evidence type="ECO:0000313" key="2">
    <source>
        <dbReference type="Proteomes" id="UP001549321"/>
    </source>
</evidence>
<reference evidence="1 2" key="1">
    <citation type="submission" date="2024-06" db="EMBL/GenBank/DDBJ databases">
        <title>Sorghum-associated microbial communities from plants grown in Nebraska, USA.</title>
        <authorList>
            <person name="Schachtman D."/>
        </authorList>
    </citation>
    <scope>NUCLEOTIDE SEQUENCE [LARGE SCALE GENOMIC DNA]</scope>
    <source>
        <strain evidence="1 2">3207</strain>
    </source>
</reference>
<organism evidence="1 2">
    <name type="scientific">Kaistia defluvii</name>
    <dbReference type="NCBI Taxonomy" id="410841"/>
    <lineage>
        <taxon>Bacteria</taxon>
        <taxon>Pseudomonadati</taxon>
        <taxon>Pseudomonadota</taxon>
        <taxon>Alphaproteobacteria</taxon>
        <taxon>Hyphomicrobiales</taxon>
        <taxon>Kaistiaceae</taxon>
        <taxon>Kaistia</taxon>
    </lineage>
</organism>